<evidence type="ECO:0000313" key="2">
    <source>
        <dbReference type="Proteomes" id="UP001417504"/>
    </source>
</evidence>
<gene>
    <name evidence="1" type="ORF">Sjap_002649</name>
</gene>
<name>A0AAP0PUQ6_9MAGN</name>
<evidence type="ECO:0000313" key="1">
    <source>
        <dbReference type="EMBL" id="KAK9155169.1"/>
    </source>
</evidence>
<proteinExistence type="predicted"/>
<keyword evidence="2" id="KW-1185">Reference proteome</keyword>
<organism evidence="1 2">
    <name type="scientific">Stephania japonica</name>
    <dbReference type="NCBI Taxonomy" id="461633"/>
    <lineage>
        <taxon>Eukaryota</taxon>
        <taxon>Viridiplantae</taxon>
        <taxon>Streptophyta</taxon>
        <taxon>Embryophyta</taxon>
        <taxon>Tracheophyta</taxon>
        <taxon>Spermatophyta</taxon>
        <taxon>Magnoliopsida</taxon>
        <taxon>Ranunculales</taxon>
        <taxon>Menispermaceae</taxon>
        <taxon>Menispermoideae</taxon>
        <taxon>Cissampelideae</taxon>
        <taxon>Stephania</taxon>
    </lineage>
</organism>
<dbReference type="AlphaFoldDB" id="A0AAP0PUQ6"/>
<comment type="caution">
    <text evidence="1">The sequence shown here is derived from an EMBL/GenBank/DDBJ whole genome shotgun (WGS) entry which is preliminary data.</text>
</comment>
<sequence length="74" mass="8713">MPPPIIGCDLAEPLTGGYIKEKWRNEGKQEEKLRIWPTTKKSHRIFNDSRIHYELLYKSTTESHNELAVNEEMN</sequence>
<dbReference type="EMBL" id="JBBNAE010000001">
    <property type="protein sequence ID" value="KAK9155169.1"/>
    <property type="molecule type" value="Genomic_DNA"/>
</dbReference>
<reference evidence="1 2" key="1">
    <citation type="submission" date="2024-01" db="EMBL/GenBank/DDBJ databases">
        <title>Genome assemblies of Stephania.</title>
        <authorList>
            <person name="Yang L."/>
        </authorList>
    </citation>
    <scope>NUCLEOTIDE SEQUENCE [LARGE SCALE GENOMIC DNA]</scope>
    <source>
        <strain evidence="1">QJT</strain>
        <tissue evidence="1">Leaf</tissue>
    </source>
</reference>
<accession>A0AAP0PUQ6</accession>
<protein>
    <submittedName>
        <fullName evidence="1">Uncharacterized protein</fullName>
    </submittedName>
</protein>
<dbReference type="Proteomes" id="UP001417504">
    <property type="component" value="Unassembled WGS sequence"/>
</dbReference>